<keyword evidence="3" id="KW-0815">Transposition</keyword>
<dbReference type="Proteomes" id="UP000663618">
    <property type="component" value="Chromosome"/>
</dbReference>
<dbReference type="PROSITE" id="PS50994">
    <property type="entry name" value="INTEGRASE"/>
    <property type="match status" value="1"/>
</dbReference>
<evidence type="ECO:0000256" key="2">
    <source>
        <dbReference type="ARBA" id="ARBA00006363"/>
    </source>
</evidence>
<dbReference type="GO" id="GO:0003677">
    <property type="term" value="F:DNA binding"/>
    <property type="evidence" value="ECO:0007669"/>
    <property type="project" value="UniProtKB-KW"/>
</dbReference>
<dbReference type="EMBL" id="CP071248">
    <property type="protein sequence ID" value="QSP98421.1"/>
    <property type="molecule type" value="Genomic_DNA"/>
</dbReference>
<dbReference type="PROSITE" id="PS01043">
    <property type="entry name" value="TRANSPOSASE_IS30"/>
    <property type="match status" value="1"/>
</dbReference>
<dbReference type="InterPro" id="IPR012337">
    <property type="entry name" value="RNaseH-like_sf"/>
</dbReference>
<evidence type="ECO:0000256" key="4">
    <source>
        <dbReference type="ARBA" id="ARBA00023125"/>
    </source>
</evidence>
<evidence type="ECO:0000256" key="5">
    <source>
        <dbReference type="ARBA" id="ARBA00023172"/>
    </source>
</evidence>
<evidence type="ECO:0000313" key="9">
    <source>
        <dbReference type="Proteomes" id="UP000663618"/>
    </source>
</evidence>
<dbReference type="PANTHER" id="PTHR10948">
    <property type="entry name" value="TRANSPOSASE"/>
    <property type="match status" value="1"/>
</dbReference>
<gene>
    <name evidence="8" type="ORF">BLI009_04855</name>
</gene>
<name>A0AAX1LND5_BIFLI</name>
<feature type="domain" description="Integrase catalytic" evidence="7">
    <location>
        <begin position="272"/>
        <end position="435"/>
    </location>
</feature>
<reference evidence="8" key="1">
    <citation type="submission" date="2021-03" db="EMBL/GenBank/DDBJ databases">
        <title>Genome sequencing of Bifidobacterium longum subsp. infantis JCM 7009.</title>
        <authorList>
            <person name="Kim J."/>
        </authorList>
    </citation>
    <scope>NUCLEOTIDE SEQUENCE</scope>
    <source>
        <strain evidence="8">JCM 7009</strain>
    </source>
</reference>
<dbReference type="GO" id="GO:0005829">
    <property type="term" value="C:cytosol"/>
    <property type="evidence" value="ECO:0007669"/>
    <property type="project" value="TreeGrafter"/>
</dbReference>
<dbReference type="GO" id="GO:0004803">
    <property type="term" value="F:transposase activity"/>
    <property type="evidence" value="ECO:0007669"/>
    <property type="project" value="InterPro"/>
</dbReference>
<dbReference type="GO" id="GO:0015074">
    <property type="term" value="P:DNA integration"/>
    <property type="evidence" value="ECO:0007669"/>
    <property type="project" value="InterPro"/>
</dbReference>
<evidence type="ECO:0000256" key="6">
    <source>
        <dbReference type="SAM" id="MobiDB-lite"/>
    </source>
</evidence>
<keyword evidence="4" id="KW-0238">DNA-binding</keyword>
<dbReference type="PANTHER" id="PTHR10948:SF23">
    <property type="entry name" value="TRANSPOSASE INSI FOR INSERTION SEQUENCE ELEMENT IS30A-RELATED"/>
    <property type="match status" value="1"/>
</dbReference>
<dbReference type="GO" id="GO:0006313">
    <property type="term" value="P:DNA transposition"/>
    <property type="evidence" value="ECO:0007669"/>
    <property type="project" value="InterPro"/>
</dbReference>
<evidence type="ECO:0000313" key="8">
    <source>
        <dbReference type="EMBL" id="QSP98421.1"/>
    </source>
</evidence>
<dbReference type="NCBIfam" id="NF033563">
    <property type="entry name" value="transpos_IS30"/>
    <property type="match status" value="1"/>
</dbReference>
<comment type="function">
    <text evidence="1">Required for the transposition of the insertion element.</text>
</comment>
<evidence type="ECO:0000256" key="1">
    <source>
        <dbReference type="ARBA" id="ARBA00002190"/>
    </source>
</evidence>
<accession>A0AAX1LND5</accession>
<dbReference type="InterPro" id="IPR001584">
    <property type="entry name" value="Integrase_cat-core"/>
</dbReference>
<feature type="region of interest" description="Disordered" evidence="6">
    <location>
        <begin position="232"/>
        <end position="258"/>
    </location>
</feature>
<dbReference type="SUPFAM" id="SSF53098">
    <property type="entry name" value="Ribonuclease H-like"/>
    <property type="match status" value="1"/>
</dbReference>
<dbReference type="Gene3D" id="3.30.420.10">
    <property type="entry name" value="Ribonuclease H-like superfamily/Ribonuclease H"/>
    <property type="match status" value="1"/>
</dbReference>
<dbReference type="InterPro" id="IPR025246">
    <property type="entry name" value="IS30-like_HTH"/>
</dbReference>
<dbReference type="AlphaFoldDB" id="A0AAX1LND5"/>
<feature type="compositionally biased region" description="Basic residues" evidence="6">
    <location>
        <begin position="246"/>
        <end position="258"/>
    </location>
</feature>
<dbReference type="InterPro" id="IPR053392">
    <property type="entry name" value="Transposase_IS30-like"/>
</dbReference>
<dbReference type="Pfam" id="PF13936">
    <property type="entry name" value="HTH_38"/>
    <property type="match status" value="1"/>
</dbReference>
<dbReference type="InterPro" id="IPR036397">
    <property type="entry name" value="RNaseH_sf"/>
</dbReference>
<dbReference type="InterPro" id="IPR001598">
    <property type="entry name" value="Transposase_IS30_CS"/>
</dbReference>
<feature type="region of interest" description="Disordered" evidence="6">
    <location>
        <begin position="123"/>
        <end position="168"/>
    </location>
</feature>
<sequence length="438" mass="50427">MTRSHRNEDRGGEHRWAFNGVEYPTRKLMCEARRAEYARLPAEEGMNFTHAAHAVGVSKRTGKAWRNGRTRATGRNEKPMVDRYRSTMDKPRTLHPRHLSQEERIQIADRLRLGDSVRAIARLPGRDPGTVGREVERNRNPESGGYEPCRARQKAADRLKRPKPRKASEGTRLWDEILAGLRRHWSPEQIANRPRPDLPDNGDTHASVETICQAIYLQARDELKQELKRAMRQGRTARRPQAGQGRKPRFRKPRFRKPRFRKPRFREPMVMISERPPEIEDRAVPGHWEGDLITGSRNKSAIGTLVERTTRFTILPHLPDGHDAEHARQAIIDKMQHLPKLLRNSLTWDQGAELALHKRIGASLDMAVHFRDPPPPRQRGTNENTNGLLRQYFPKGTDPSVYPEDHLDAVAEELNDRPRKTLGFMKPSEKIIELLDAA</sequence>
<organism evidence="8 9">
    <name type="scientific">Bifidobacterium longum subsp. infantis</name>
    <dbReference type="NCBI Taxonomy" id="1682"/>
    <lineage>
        <taxon>Bacteria</taxon>
        <taxon>Bacillati</taxon>
        <taxon>Actinomycetota</taxon>
        <taxon>Actinomycetes</taxon>
        <taxon>Bifidobacteriales</taxon>
        <taxon>Bifidobacteriaceae</taxon>
        <taxon>Bifidobacterium</taxon>
    </lineage>
</organism>
<evidence type="ECO:0000259" key="7">
    <source>
        <dbReference type="PROSITE" id="PS50994"/>
    </source>
</evidence>
<dbReference type="RefSeq" id="WP_206649094.1">
    <property type="nucleotide sequence ID" value="NZ_CP071248.1"/>
</dbReference>
<comment type="similarity">
    <text evidence="2">Belongs to the transposase IS30 family.</text>
</comment>
<evidence type="ECO:0000256" key="3">
    <source>
        <dbReference type="ARBA" id="ARBA00022578"/>
    </source>
</evidence>
<protein>
    <submittedName>
        <fullName evidence="8">IS30 family transposase</fullName>
    </submittedName>
</protein>
<proteinExistence type="inferred from homology"/>
<keyword evidence="5" id="KW-0233">DNA recombination</keyword>
<dbReference type="InterPro" id="IPR051917">
    <property type="entry name" value="Transposase-Integrase"/>
</dbReference>